<dbReference type="EMBL" id="PGVG01000005">
    <property type="protein sequence ID" value="PJG55625.1"/>
    <property type="molecule type" value="Genomic_DNA"/>
</dbReference>
<keyword evidence="3" id="KW-1185">Reference proteome</keyword>
<evidence type="ECO:0000313" key="2">
    <source>
        <dbReference type="EMBL" id="PJG55625.1"/>
    </source>
</evidence>
<comment type="caution">
    <text evidence="2">The sequence shown here is derived from an EMBL/GenBank/DDBJ whole genome shotgun (WGS) entry which is preliminary data.</text>
</comment>
<dbReference type="Proteomes" id="UP000231194">
    <property type="component" value="Unassembled WGS sequence"/>
</dbReference>
<feature type="coiled-coil region" evidence="1">
    <location>
        <begin position="64"/>
        <end position="91"/>
    </location>
</feature>
<name>A0A2M8RCT1_9BRAD</name>
<organism evidence="2 3">
    <name type="scientific">Bradyrhizobium forestalis</name>
    <dbReference type="NCBI Taxonomy" id="1419263"/>
    <lineage>
        <taxon>Bacteria</taxon>
        <taxon>Pseudomonadati</taxon>
        <taxon>Pseudomonadota</taxon>
        <taxon>Alphaproteobacteria</taxon>
        <taxon>Hyphomicrobiales</taxon>
        <taxon>Nitrobacteraceae</taxon>
        <taxon>Bradyrhizobium</taxon>
    </lineage>
</organism>
<evidence type="ECO:0000256" key="1">
    <source>
        <dbReference type="SAM" id="Coils"/>
    </source>
</evidence>
<dbReference type="AlphaFoldDB" id="A0A2M8RCT1"/>
<accession>A0A2M8RCT1</accession>
<proteinExistence type="predicted"/>
<sequence>MVLPSFRGLLPARDIAARIISDDRLKAQALAEILALIEPAAAAALSPPELFRASALARVRLAEVAMARKSSDEADAEIAAAEQKLVEALSVNPTDSFLWLMLYSVETSRSGFDPKTVAHLERSYLAGPNEGWIAVRRNRVALGVFPLLSELAQARVVDEFAEMVDADFWNDTEANLTGIGWAHRDRLLAGLQRVDLVSREAFARMLFRDGYDIQVPGVKQKERPW</sequence>
<protein>
    <submittedName>
        <fullName evidence="2">Uncharacterized protein</fullName>
    </submittedName>
</protein>
<evidence type="ECO:0000313" key="3">
    <source>
        <dbReference type="Proteomes" id="UP000231194"/>
    </source>
</evidence>
<keyword evidence="1" id="KW-0175">Coiled coil</keyword>
<reference evidence="2 3" key="1">
    <citation type="submission" date="2017-11" db="EMBL/GenBank/DDBJ databases">
        <title>Bradyrhizobium forestalis sp. nov., an efficient nitrogen-fixing bacterium isolated from nodules of forest legume species in the Amazon.</title>
        <authorList>
            <person name="Costa E.M."/>
            <person name="Guimaraes A."/>
            <person name="Carvalho T.S."/>
            <person name="Rodrigues T.L."/>
            <person name="Ribeiro P.R.A."/>
            <person name="Lebbe L."/>
            <person name="Willems A."/>
            <person name="Moreira F.M.S."/>
        </authorList>
    </citation>
    <scope>NUCLEOTIDE SEQUENCE [LARGE SCALE GENOMIC DNA]</scope>
    <source>
        <strain evidence="2 3">INPA54B</strain>
    </source>
</reference>
<gene>
    <name evidence="2" type="ORF">CVM73_08700</name>
</gene>